<accession>A0A3L9Z2Q5</accession>
<dbReference type="GO" id="GO:0015344">
    <property type="term" value="F:siderophore uptake transmembrane transporter activity"/>
    <property type="evidence" value="ECO:0007669"/>
    <property type="project" value="TreeGrafter"/>
</dbReference>
<name>A0A3L9Z2Q5_9FLAO</name>
<dbReference type="InterPro" id="IPR037066">
    <property type="entry name" value="Plug_dom_sf"/>
</dbReference>
<comment type="caution">
    <text evidence="15">The sequence shown here is derived from an EMBL/GenBank/DDBJ whole genome shotgun (WGS) entry which is preliminary data.</text>
</comment>
<comment type="similarity">
    <text evidence="10 11">Belongs to the TonB-dependent receptor family.</text>
</comment>
<evidence type="ECO:0000256" key="9">
    <source>
        <dbReference type="ARBA" id="ARBA00023237"/>
    </source>
</evidence>
<keyword evidence="16" id="KW-1185">Reference proteome</keyword>
<organism evidence="15 16">
    <name type="scientific">Ulvibacter antarcticus</name>
    <dbReference type="NCBI Taxonomy" id="442714"/>
    <lineage>
        <taxon>Bacteria</taxon>
        <taxon>Pseudomonadati</taxon>
        <taxon>Bacteroidota</taxon>
        <taxon>Flavobacteriia</taxon>
        <taxon>Flavobacteriales</taxon>
        <taxon>Flavobacteriaceae</taxon>
        <taxon>Ulvibacter</taxon>
    </lineage>
</organism>
<comment type="subcellular location">
    <subcellularLocation>
        <location evidence="1 10">Cell outer membrane</location>
        <topology evidence="1 10">Multi-pass membrane protein</topology>
    </subcellularLocation>
</comment>
<dbReference type="GO" id="GO:0009279">
    <property type="term" value="C:cell outer membrane"/>
    <property type="evidence" value="ECO:0007669"/>
    <property type="project" value="UniProtKB-SubCell"/>
</dbReference>
<evidence type="ECO:0000256" key="2">
    <source>
        <dbReference type="ARBA" id="ARBA00022448"/>
    </source>
</evidence>
<dbReference type="Gene3D" id="2.170.130.10">
    <property type="entry name" value="TonB-dependent receptor, plug domain"/>
    <property type="match status" value="1"/>
</dbReference>
<evidence type="ECO:0000256" key="11">
    <source>
        <dbReference type="RuleBase" id="RU003357"/>
    </source>
</evidence>
<dbReference type="RefSeq" id="WP_121907064.1">
    <property type="nucleotide sequence ID" value="NZ_REFC01000012.1"/>
</dbReference>
<evidence type="ECO:0000256" key="12">
    <source>
        <dbReference type="SAM" id="SignalP"/>
    </source>
</evidence>
<dbReference type="InterPro" id="IPR039426">
    <property type="entry name" value="TonB-dep_rcpt-like"/>
</dbReference>
<evidence type="ECO:0000313" key="15">
    <source>
        <dbReference type="EMBL" id="RMA64628.1"/>
    </source>
</evidence>
<protein>
    <submittedName>
        <fullName evidence="15">Iron complex outermembrane receptor protein</fullName>
    </submittedName>
</protein>
<evidence type="ECO:0000313" key="16">
    <source>
        <dbReference type="Proteomes" id="UP000271339"/>
    </source>
</evidence>
<dbReference type="EMBL" id="REFC01000012">
    <property type="protein sequence ID" value="RMA64628.1"/>
    <property type="molecule type" value="Genomic_DNA"/>
</dbReference>
<evidence type="ECO:0000256" key="5">
    <source>
        <dbReference type="ARBA" id="ARBA00022729"/>
    </source>
</evidence>
<dbReference type="PANTHER" id="PTHR30069:SF29">
    <property type="entry name" value="HEMOGLOBIN AND HEMOGLOBIN-HAPTOGLOBIN-BINDING PROTEIN 1-RELATED"/>
    <property type="match status" value="1"/>
</dbReference>
<feature type="signal peptide" evidence="12">
    <location>
        <begin position="1"/>
        <end position="21"/>
    </location>
</feature>
<keyword evidence="3 10" id="KW-1134">Transmembrane beta strand</keyword>
<evidence type="ECO:0000256" key="7">
    <source>
        <dbReference type="ARBA" id="ARBA00023136"/>
    </source>
</evidence>
<dbReference type="PANTHER" id="PTHR30069">
    <property type="entry name" value="TONB-DEPENDENT OUTER MEMBRANE RECEPTOR"/>
    <property type="match status" value="1"/>
</dbReference>
<evidence type="ECO:0000256" key="3">
    <source>
        <dbReference type="ARBA" id="ARBA00022452"/>
    </source>
</evidence>
<feature type="domain" description="TonB-dependent receptor-like beta-barrel" evidence="13">
    <location>
        <begin position="201"/>
        <end position="583"/>
    </location>
</feature>
<dbReference type="Pfam" id="PF00593">
    <property type="entry name" value="TonB_dep_Rec_b-barrel"/>
    <property type="match status" value="1"/>
</dbReference>
<evidence type="ECO:0000256" key="4">
    <source>
        <dbReference type="ARBA" id="ARBA00022692"/>
    </source>
</evidence>
<keyword evidence="5 12" id="KW-0732">Signal</keyword>
<proteinExistence type="inferred from homology"/>
<dbReference type="PROSITE" id="PS52016">
    <property type="entry name" value="TONB_DEPENDENT_REC_3"/>
    <property type="match status" value="1"/>
</dbReference>
<evidence type="ECO:0000256" key="6">
    <source>
        <dbReference type="ARBA" id="ARBA00023077"/>
    </source>
</evidence>
<keyword evidence="6 11" id="KW-0798">TonB box</keyword>
<keyword evidence="4 10" id="KW-0812">Transmembrane</keyword>
<dbReference type="OrthoDB" id="9762903at2"/>
<feature type="chain" id="PRO_5018217074" evidence="12">
    <location>
        <begin position="22"/>
        <end position="609"/>
    </location>
</feature>
<evidence type="ECO:0000256" key="10">
    <source>
        <dbReference type="PROSITE-ProRule" id="PRU01360"/>
    </source>
</evidence>
<dbReference type="GO" id="GO:0044718">
    <property type="term" value="P:siderophore transmembrane transport"/>
    <property type="evidence" value="ECO:0007669"/>
    <property type="project" value="TreeGrafter"/>
</dbReference>
<sequence length="609" mass="68445">MNQIYTAISTLVLLCATPVYAQLDSLQQLETVVLTDVRLTTFSDGYKLQAVSDSIISKNNSLTDLLRDNTSIYFKENGYGMVSSPSFRGTNASQTAVIWNGIAINSALTGQSDFNALPVNAYNSITVRSGGGSVQYGSGAIGGSVHLNNELQFIEQRDTEIGLSCGSYTTPAAYFKSSVLGRAVSVVVGGSFISSENDYDYIDRKMKNENGEFLRFNANASVGFKLKQHLITWNSEYFYGDRSFSGSLTAPSNSAYNDISTRNLLRWRLEGNRFASTFKLAHLMEQYRYFPNRDRYAFNKGLANSYIAGYVFDYKAGKNIELSFDANFTRIEGSGDNLDHNARNNLAGIFLLKHRLTKKLSYGLNLRQELLNDFENPFLFSFDALLEVNKWYALKINGSKNYRTPSFNDLFWTDGGNPNLEPETSFQGEFGNVIKFGKLQLDLNAFYIASENLIQWRPNTSGVWSPENVSEAQNYGLEVSINYTRKFRSHALNFSSNYAYTKAINSEKNTQQIYVPFHKATGTISYAYKKLVLFVQSRYTGEVYTTTDNIGVVAASHIINSGIDYTFNQADIPITIAIKANNIFNTYYENVAYRPMPDRNFETSINIKF</sequence>
<keyword evidence="2 10" id="KW-0813">Transport</keyword>
<keyword evidence="8 15" id="KW-0675">Receptor</keyword>
<dbReference type="Proteomes" id="UP000271339">
    <property type="component" value="Unassembled WGS sequence"/>
</dbReference>
<dbReference type="AlphaFoldDB" id="A0A3L9Z2Q5"/>
<keyword evidence="9 10" id="KW-0998">Cell outer membrane</keyword>
<reference evidence="15 16" key="1">
    <citation type="submission" date="2018-10" db="EMBL/GenBank/DDBJ databases">
        <title>Genomic Encyclopedia of Archaeal and Bacterial Type Strains, Phase II (KMG-II): from individual species to whole genera.</title>
        <authorList>
            <person name="Goeker M."/>
        </authorList>
    </citation>
    <scope>NUCLEOTIDE SEQUENCE [LARGE SCALE GENOMIC DNA]</scope>
    <source>
        <strain evidence="15 16">DSM 23424</strain>
    </source>
</reference>
<evidence type="ECO:0000256" key="8">
    <source>
        <dbReference type="ARBA" id="ARBA00023170"/>
    </source>
</evidence>
<dbReference type="Gene3D" id="2.40.170.20">
    <property type="entry name" value="TonB-dependent receptor, beta-barrel domain"/>
    <property type="match status" value="1"/>
</dbReference>
<evidence type="ECO:0000256" key="1">
    <source>
        <dbReference type="ARBA" id="ARBA00004571"/>
    </source>
</evidence>
<dbReference type="Pfam" id="PF07715">
    <property type="entry name" value="Plug"/>
    <property type="match status" value="1"/>
</dbReference>
<evidence type="ECO:0000259" key="13">
    <source>
        <dbReference type="Pfam" id="PF00593"/>
    </source>
</evidence>
<evidence type="ECO:0000259" key="14">
    <source>
        <dbReference type="Pfam" id="PF07715"/>
    </source>
</evidence>
<gene>
    <name evidence="15" type="ORF">BXY75_1506</name>
</gene>
<dbReference type="InterPro" id="IPR036942">
    <property type="entry name" value="Beta-barrel_TonB_sf"/>
</dbReference>
<dbReference type="InterPro" id="IPR012910">
    <property type="entry name" value="Plug_dom"/>
</dbReference>
<dbReference type="InterPro" id="IPR000531">
    <property type="entry name" value="Beta-barrel_TonB"/>
</dbReference>
<feature type="domain" description="TonB-dependent receptor plug" evidence="14">
    <location>
        <begin position="58"/>
        <end position="143"/>
    </location>
</feature>
<keyword evidence="7 10" id="KW-0472">Membrane</keyword>
<dbReference type="SUPFAM" id="SSF56935">
    <property type="entry name" value="Porins"/>
    <property type="match status" value="1"/>
</dbReference>